<dbReference type="AlphaFoldDB" id="A0AA36C7E9"/>
<organism evidence="2 3">
    <name type="scientific">Mesorhabditis spiculigera</name>
    <dbReference type="NCBI Taxonomy" id="96644"/>
    <lineage>
        <taxon>Eukaryota</taxon>
        <taxon>Metazoa</taxon>
        <taxon>Ecdysozoa</taxon>
        <taxon>Nematoda</taxon>
        <taxon>Chromadorea</taxon>
        <taxon>Rhabditida</taxon>
        <taxon>Rhabditina</taxon>
        <taxon>Rhabditomorpha</taxon>
        <taxon>Rhabditoidea</taxon>
        <taxon>Rhabditidae</taxon>
        <taxon>Mesorhabditinae</taxon>
        <taxon>Mesorhabditis</taxon>
    </lineage>
</organism>
<reference evidence="2" key="1">
    <citation type="submission" date="2023-06" db="EMBL/GenBank/DDBJ databases">
        <authorList>
            <person name="Delattre M."/>
        </authorList>
    </citation>
    <scope>NUCLEOTIDE SEQUENCE</scope>
    <source>
        <strain evidence="2">AF72</strain>
    </source>
</reference>
<feature type="compositionally biased region" description="Low complexity" evidence="1">
    <location>
        <begin position="111"/>
        <end position="129"/>
    </location>
</feature>
<feature type="compositionally biased region" description="Acidic residues" evidence="1">
    <location>
        <begin position="142"/>
        <end position="157"/>
    </location>
</feature>
<proteinExistence type="predicted"/>
<dbReference type="PANTHER" id="PTHR15967">
    <property type="entry name" value="E2F-ASSOCIATED PHOSPHOPROTEIN"/>
    <property type="match status" value="1"/>
</dbReference>
<evidence type="ECO:0000256" key="1">
    <source>
        <dbReference type="SAM" id="MobiDB-lite"/>
    </source>
</evidence>
<feature type="compositionally biased region" description="Basic and acidic residues" evidence="1">
    <location>
        <begin position="52"/>
        <end position="61"/>
    </location>
</feature>
<dbReference type="GO" id="GO:0005634">
    <property type="term" value="C:nucleus"/>
    <property type="evidence" value="ECO:0007669"/>
    <property type="project" value="TreeGrafter"/>
</dbReference>
<dbReference type="Pfam" id="PF10238">
    <property type="entry name" value="Eapp_C"/>
    <property type="match status" value="1"/>
</dbReference>
<evidence type="ECO:0000313" key="2">
    <source>
        <dbReference type="EMBL" id="CAJ0563509.1"/>
    </source>
</evidence>
<evidence type="ECO:0000313" key="3">
    <source>
        <dbReference type="Proteomes" id="UP001177023"/>
    </source>
</evidence>
<evidence type="ECO:0008006" key="4">
    <source>
        <dbReference type="Google" id="ProtNLM"/>
    </source>
</evidence>
<feature type="compositionally biased region" description="Basic and acidic residues" evidence="1">
    <location>
        <begin position="206"/>
        <end position="219"/>
    </location>
</feature>
<dbReference type="EMBL" id="CATQJA010000717">
    <property type="protein sequence ID" value="CAJ0563509.1"/>
    <property type="molecule type" value="Genomic_DNA"/>
</dbReference>
<feature type="compositionally biased region" description="Acidic residues" evidence="1">
    <location>
        <begin position="26"/>
        <end position="37"/>
    </location>
</feature>
<comment type="caution">
    <text evidence="2">The sequence shown here is derived from an EMBL/GenBank/DDBJ whole genome shotgun (WGS) entry which is preliminary data.</text>
</comment>
<feature type="non-terminal residue" evidence="2">
    <location>
        <position position="1"/>
    </location>
</feature>
<accession>A0AA36C7E9</accession>
<dbReference type="Proteomes" id="UP001177023">
    <property type="component" value="Unassembled WGS sequence"/>
</dbReference>
<gene>
    <name evidence="2" type="ORF">MSPICULIGERA_LOCUS2464</name>
</gene>
<protein>
    <recommendedName>
        <fullName evidence="4">E2F-associated phosphoprotein</fullName>
    </recommendedName>
</protein>
<dbReference type="PANTHER" id="PTHR15967:SF0">
    <property type="entry name" value="E2F-ASSOCIATED PHOSPHOPROTEIN"/>
    <property type="match status" value="1"/>
</dbReference>
<sequence>MDRLEPLQPLDADYYVGDYAHVPIESDNDSSSDDELQNELKRLAGIPNCAQTKKEKERNEFVDEMESDLDESITEYARNHMGGSNQNLAQIEAAPPPLADPAGDIEMGLTSPGPSKSALKSPAPASPQLSKKKKKVTINEDVAMEGDDEEPPLEEDTTNPIKKMFNESVKQAKAERPDFYDSDEDEDNERWIADQRRRSKGQGSSKMKDLNEKQRRAKVDDGSDAVLSCPGCMSLITRDCQRHELYKDQYRAMFVENVEVLDELMTIEATGKAKRNKRKKARKAGVEPQATTEDLFYAVVCSVCRTSVGVADLEEVYHFFNVLAGYS</sequence>
<name>A0AA36C7E9_9BILA</name>
<feature type="region of interest" description="Disordered" evidence="1">
    <location>
        <begin position="22"/>
        <end position="219"/>
    </location>
</feature>
<keyword evidence="3" id="KW-1185">Reference proteome</keyword>
<dbReference type="InterPro" id="IPR019370">
    <property type="entry name" value="E2F-assoc_phosphoprotein"/>
</dbReference>
<feature type="compositionally biased region" description="Basic and acidic residues" evidence="1">
    <location>
        <begin position="170"/>
        <end position="179"/>
    </location>
</feature>
<feature type="compositionally biased region" description="Acidic residues" evidence="1">
    <location>
        <begin position="62"/>
        <end position="73"/>
    </location>
</feature>